<feature type="domain" description="ABC transporter" evidence="4">
    <location>
        <begin position="4"/>
        <end position="236"/>
    </location>
</feature>
<reference evidence="5 6" key="1">
    <citation type="journal article" date="2016" name="Int. J. Syst. Evol. Microbiol.">
        <title>Desulfotomaculum ferrireducens sp. nov., a moderately thermophilic sulfate-reducing and dissimilatory Fe(III)-reducing bacterium isolated from compost.</title>
        <authorList>
            <person name="Yang G."/>
            <person name="Guo J."/>
            <person name="Zhuang L."/>
            <person name="Yuan Y."/>
            <person name="Zhou S."/>
        </authorList>
    </citation>
    <scope>NUCLEOTIDE SEQUENCE [LARGE SCALE GENOMIC DNA]</scope>
    <source>
        <strain evidence="5 6">GSS09</strain>
    </source>
</reference>
<dbReference type="AlphaFoldDB" id="A0A1S6IVZ0"/>
<dbReference type="SMART" id="SM00382">
    <property type="entry name" value="AAA"/>
    <property type="match status" value="1"/>
</dbReference>
<keyword evidence="1" id="KW-0813">Transport</keyword>
<evidence type="ECO:0000256" key="1">
    <source>
        <dbReference type="ARBA" id="ARBA00022448"/>
    </source>
</evidence>
<accession>A0A1S6IVZ0</accession>
<evidence type="ECO:0000313" key="6">
    <source>
        <dbReference type="Proteomes" id="UP000189464"/>
    </source>
</evidence>
<dbReference type="Gene3D" id="3.40.50.300">
    <property type="entry name" value="P-loop containing nucleotide triphosphate hydrolases"/>
    <property type="match status" value="1"/>
</dbReference>
<organism evidence="5 6">
    <name type="scientific">Desulforamulus ferrireducens</name>
    <dbReference type="NCBI Taxonomy" id="1833852"/>
    <lineage>
        <taxon>Bacteria</taxon>
        <taxon>Bacillati</taxon>
        <taxon>Bacillota</taxon>
        <taxon>Clostridia</taxon>
        <taxon>Eubacteriales</taxon>
        <taxon>Peptococcaceae</taxon>
        <taxon>Desulforamulus</taxon>
    </lineage>
</organism>
<dbReference type="PROSITE" id="PS00211">
    <property type="entry name" value="ABC_TRANSPORTER_1"/>
    <property type="match status" value="1"/>
</dbReference>
<gene>
    <name evidence="5" type="ORF">B0537_07465</name>
</gene>
<dbReference type="Pfam" id="PF00005">
    <property type="entry name" value="ABC_tran"/>
    <property type="match status" value="1"/>
</dbReference>
<evidence type="ECO:0000259" key="4">
    <source>
        <dbReference type="PROSITE" id="PS50893"/>
    </source>
</evidence>
<keyword evidence="3" id="KW-0067">ATP-binding</keyword>
<evidence type="ECO:0000256" key="3">
    <source>
        <dbReference type="ARBA" id="ARBA00022840"/>
    </source>
</evidence>
<dbReference type="InterPro" id="IPR017871">
    <property type="entry name" value="ABC_transporter-like_CS"/>
</dbReference>
<dbReference type="PROSITE" id="PS50893">
    <property type="entry name" value="ABC_TRANSPORTER_2"/>
    <property type="match status" value="1"/>
</dbReference>
<dbReference type="InterPro" id="IPR003439">
    <property type="entry name" value="ABC_transporter-like_ATP-bd"/>
</dbReference>
<dbReference type="InterPro" id="IPR027417">
    <property type="entry name" value="P-loop_NTPase"/>
</dbReference>
<keyword evidence="2" id="KW-0547">Nucleotide-binding</keyword>
<dbReference type="SUPFAM" id="SSF52540">
    <property type="entry name" value="P-loop containing nucleoside triphosphate hydrolases"/>
    <property type="match status" value="1"/>
</dbReference>
<name>A0A1S6IVZ0_9FIRM</name>
<dbReference type="InterPro" id="IPR050166">
    <property type="entry name" value="ABC_transporter_ATP-bind"/>
</dbReference>
<dbReference type="GO" id="GO:0005524">
    <property type="term" value="F:ATP binding"/>
    <property type="evidence" value="ECO:0007669"/>
    <property type="project" value="UniProtKB-KW"/>
</dbReference>
<dbReference type="RefSeq" id="WP_077713963.1">
    <property type="nucleotide sequence ID" value="NZ_CP019698.1"/>
</dbReference>
<proteinExistence type="predicted"/>
<dbReference type="GO" id="GO:0016887">
    <property type="term" value="F:ATP hydrolysis activity"/>
    <property type="evidence" value="ECO:0007669"/>
    <property type="project" value="InterPro"/>
</dbReference>
<evidence type="ECO:0000313" key="5">
    <source>
        <dbReference type="EMBL" id="AQS58936.1"/>
    </source>
</evidence>
<keyword evidence="6" id="KW-1185">Reference proteome</keyword>
<dbReference type="KEGG" id="dfg:B0537_07465"/>
<protein>
    <submittedName>
        <fullName evidence="5">ABC transporter</fullName>
    </submittedName>
</protein>
<evidence type="ECO:0000256" key="2">
    <source>
        <dbReference type="ARBA" id="ARBA00022741"/>
    </source>
</evidence>
<dbReference type="OrthoDB" id="9801958at2"/>
<dbReference type="CDD" id="cd03293">
    <property type="entry name" value="ABC_NrtD_SsuB_transporters"/>
    <property type="match status" value="1"/>
</dbReference>
<sequence length="248" mass="28124">MAGVKIDQLARYYTINGQEIKALKDISLNIPDGSFITLVGKSGCGKTTLLRLLCGLEQPSRGQITFLDQNQQVIPGKGRVSIVFQEPRLMPWLTVEQNMAFPLFKEKDRERVKQTVAHFLELLGLKKFKDAYPSQISGGMAQRVALGRTLCYDPDVILMDEPLGALDAFTRKKLQNELVDIFQLQKKTIIFVTHDVDEAVFLGQRVVILDGGRVLEEVEVPLDYPRNPLGQEFFRIRERIYALVMGER</sequence>
<dbReference type="EMBL" id="CP019698">
    <property type="protein sequence ID" value="AQS58936.1"/>
    <property type="molecule type" value="Genomic_DNA"/>
</dbReference>
<dbReference type="STRING" id="1833852.B0537_07465"/>
<dbReference type="PANTHER" id="PTHR42788">
    <property type="entry name" value="TAURINE IMPORT ATP-BINDING PROTEIN-RELATED"/>
    <property type="match status" value="1"/>
</dbReference>
<dbReference type="InterPro" id="IPR003593">
    <property type="entry name" value="AAA+_ATPase"/>
</dbReference>
<dbReference type="Proteomes" id="UP000189464">
    <property type="component" value="Chromosome"/>
</dbReference>
<dbReference type="PANTHER" id="PTHR42788:SF13">
    <property type="entry name" value="ALIPHATIC SULFONATES IMPORT ATP-BINDING PROTEIN SSUB"/>
    <property type="match status" value="1"/>
</dbReference>